<proteinExistence type="inferred from homology"/>
<dbReference type="PANTHER" id="PTHR11985">
    <property type="entry name" value="GLYCEROL-3-PHOSPHATE DEHYDROGENASE"/>
    <property type="match status" value="1"/>
</dbReference>
<evidence type="ECO:0000256" key="9">
    <source>
        <dbReference type="ARBA" id="ARBA00049055"/>
    </source>
</evidence>
<evidence type="ECO:0000256" key="5">
    <source>
        <dbReference type="ARBA" id="ARBA00017956"/>
    </source>
</evidence>
<dbReference type="Pfam" id="PF01266">
    <property type="entry name" value="DAO"/>
    <property type="match status" value="1"/>
</dbReference>
<keyword evidence="6" id="KW-0285">Flavoprotein</keyword>
<protein>
    <recommendedName>
        <fullName evidence="5">Aerobic glycerol-3-phosphate dehydrogenase</fullName>
        <ecNumber evidence="4">1.1.5.3</ecNumber>
    </recommendedName>
</protein>
<dbReference type="EC" id="1.1.5.3" evidence="4"/>
<reference evidence="12" key="1">
    <citation type="journal article" date="2019" name="Int. J. Syst. Evol. Microbiol.">
        <title>The Global Catalogue of Microorganisms (GCM) 10K type strain sequencing project: providing services to taxonomists for standard genome sequencing and annotation.</title>
        <authorList>
            <consortium name="The Broad Institute Genomics Platform"/>
            <consortium name="The Broad Institute Genome Sequencing Center for Infectious Disease"/>
            <person name="Wu L."/>
            <person name="Ma J."/>
        </authorList>
    </citation>
    <scope>NUCLEOTIDE SEQUENCE [LARGE SCALE GENOMIC DNA]</scope>
    <source>
        <strain evidence="12">JCM 17250</strain>
    </source>
</reference>
<evidence type="ECO:0000313" key="12">
    <source>
        <dbReference type="Proteomes" id="UP001501734"/>
    </source>
</evidence>
<name>A0ABP7VE52_9BACI</name>
<evidence type="ECO:0000256" key="6">
    <source>
        <dbReference type="ARBA" id="ARBA00022630"/>
    </source>
</evidence>
<dbReference type="PANTHER" id="PTHR11985:SF15">
    <property type="entry name" value="GLYCEROL-3-PHOSPHATE DEHYDROGENASE, MITOCHONDRIAL"/>
    <property type="match status" value="1"/>
</dbReference>
<accession>A0ABP7VE52</accession>
<evidence type="ECO:0000256" key="7">
    <source>
        <dbReference type="ARBA" id="ARBA00022827"/>
    </source>
</evidence>
<keyword evidence="12" id="KW-1185">Reference proteome</keyword>
<evidence type="ECO:0000256" key="2">
    <source>
        <dbReference type="ARBA" id="ARBA00004977"/>
    </source>
</evidence>
<dbReference type="PRINTS" id="PR01001">
    <property type="entry name" value="FADG3PDH"/>
</dbReference>
<dbReference type="EMBL" id="BAABDL010000051">
    <property type="protein sequence ID" value="GAA4065257.1"/>
    <property type="molecule type" value="Genomic_DNA"/>
</dbReference>
<comment type="cofactor">
    <cofactor evidence="1">
        <name>FAD</name>
        <dbReference type="ChEBI" id="CHEBI:57692"/>
    </cofactor>
</comment>
<evidence type="ECO:0000259" key="10">
    <source>
        <dbReference type="Pfam" id="PF01266"/>
    </source>
</evidence>
<evidence type="ECO:0000256" key="8">
    <source>
        <dbReference type="ARBA" id="ARBA00023002"/>
    </source>
</evidence>
<evidence type="ECO:0000313" key="11">
    <source>
        <dbReference type="EMBL" id="GAA4065257.1"/>
    </source>
</evidence>
<dbReference type="SUPFAM" id="SSF51905">
    <property type="entry name" value="FAD/NAD(P)-binding domain"/>
    <property type="match status" value="1"/>
</dbReference>
<comment type="similarity">
    <text evidence="3">Belongs to the FAD-dependent glycerol-3-phosphate dehydrogenase family.</text>
</comment>
<dbReference type="InterPro" id="IPR006076">
    <property type="entry name" value="FAD-dep_OxRdtase"/>
</dbReference>
<evidence type="ECO:0000256" key="4">
    <source>
        <dbReference type="ARBA" id="ARBA00013029"/>
    </source>
</evidence>
<comment type="catalytic activity">
    <reaction evidence="9">
        <text>a quinone + sn-glycerol 3-phosphate = dihydroxyacetone phosphate + a quinol</text>
        <dbReference type="Rhea" id="RHEA:18977"/>
        <dbReference type="ChEBI" id="CHEBI:24646"/>
        <dbReference type="ChEBI" id="CHEBI:57597"/>
        <dbReference type="ChEBI" id="CHEBI:57642"/>
        <dbReference type="ChEBI" id="CHEBI:132124"/>
        <dbReference type="EC" id="1.1.5.3"/>
    </reaction>
</comment>
<dbReference type="Gene3D" id="3.50.50.60">
    <property type="entry name" value="FAD/NAD(P)-binding domain"/>
    <property type="match status" value="1"/>
</dbReference>
<dbReference type="Proteomes" id="UP001501734">
    <property type="component" value="Unassembled WGS sequence"/>
</dbReference>
<sequence length="400" mass="45606">MKLSNRNREETLQALKQKTYDVLIIGGGLTGASIALDATTRGMATALLEMADFGSGGSYRQSMLSFEQGDYYYKTWKDLEVEKETIATNFSALYQHTTGMYVKYRGDLDLKNLTTINRSLLFPFRKRQTNDTTQVVRAKDIQQFEPLVNLRHLERGFLFESGLINRSLMAIELIKQASQLGTDSVNYLKVIQFIYDQDNQIIGVKAEDQINGDSVSIYARRMINATGKNFNRIRKLDLTDQKQTLPQTINKKTLIYLNTATPPIKRILTFNDIQRASYVTLVPDKGKLLLTSVEKLVRPEKLSHRPSETDINHYLDLLNQVVKDYSFNLDDVIDINLTYEVNYESNSEITNLLMISDGGLISVFGTETEAYRLYAGKVVDHLAKKLKKEMNILYPALFIT</sequence>
<dbReference type="Gene3D" id="3.30.9.10">
    <property type="entry name" value="D-Amino Acid Oxidase, subunit A, domain 2"/>
    <property type="match status" value="1"/>
</dbReference>
<gene>
    <name evidence="11" type="ORF">GCM10022410_09650</name>
</gene>
<dbReference type="InterPro" id="IPR000447">
    <property type="entry name" value="G3P_DH_FAD-dep"/>
</dbReference>
<dbReference type="InterPro" id="IPR036188">
    <property type="entry name" value="FAD/NAD-bd_sf"/>
</dbReference>
<keyword evidence="7" id="KW-0274">FAD</keyword>
<evidence type="ECO:0000256" key="1">
    <source>
        <dbReference type="ARBA" id="ARBA00001974"/>
    </source>
</evidence>
<evidence type="ECO:0000256" key="3">
    <source>
        <dbReference type="ARBA" id="ARBA00007330"/>
    </source>
</evidence>
<dbReference type="RefSeq" id="WP_344910919.1">
    <property type="nucleotide sequence ID" value="NZ_BAABDL010000051.1"/>
</dbReference>
<keyword evidence="8" id="KW-0560">Oxidoreductase</keyword>
<comment type="pathway">
    <text evidence="2">Polyol metabolism; glycerol degradation via glycerol kinase pathway; glycerone phosphate from sn-glycerol 3-phosphate (aerobic route): step 1/1.</text>
</comment>
<organism evidence="11 12">
    <name type="scientific">Amphibacillus indicireducens</name>
    <dbReference type="NCBI Taxonomy" id="1076330"/>
    <lineage>
        <taxon>Bacteria</taxon>
        <taxon>Bacillati</taxon>
        <taxon>Bacillota</taxon>
        <taxon>Bacilli</taxon>
        <taxon>Bacillales</taxon>
        <taxon>Bacillaceae</taxon>
        <taxon>Amphibacillus</taxon>
    </lineage>
</organism>
<comment type="caution">
    <text evidence="11">The sequence shown here is derived from an EMBL/GenBank/DDBJ whole genome shotgun (WGS) entry which is preliminary data.</text>
</comment>
<feature type="domain" description="FAD dependent oxidoreductase" evidence="10">
    <location>
        <begin position="21"/>
        <end position="324"/>
    </location>
</feature>